<evidence type="ECO:0000313" key="3">
    <source>
        <dbReference type="Proteomes" id="UP001151002"/>
    </source>
</evidence>
<evidence type="ECO:0000256" key="1">
    <source>
        <dbReference type="SAM" id="Phobius"/>
    </source>
</evidence>
<sequence>MRRARKTFSAMLIGGLILTVGLTVSMGAAGVVMLTSVTNSKDAVIASATHRLSASEQLNVLAERRIGDYRFYILNPTTEHLAAIADSRAQFLGTVNQLRTLINDARQAALLNEVSAAEEAYDAALTPSIKRRVQIGSLITLSQLNADKIAPARLKLQNAIAGFIAQVQADVQRQGEASTRSGTRAIILICTLGALSAVSAVVVTVRLRRRLRRDVGAAVGHI</sequence>
<keyword evidence="1" id="KW-0472">Membrane</keyword>
<gene>
    <name evidence="2" type="ORF">OWR29_47535</name>
</gene>
<reference evidence="2" key="1">
    <citation type="submission" date="2022-11" db="EMBL/GenBank/DDBJ databases">
        <authorList>
            <person name="Somphong A."/>
            <person name="Phongsopitanun W."/>
        </authorList>
    </citation>
    <scope>NUCLEOTIDE SEQUENCE</scope>
    <source>
        <strain evidence="2">Pm04-4</strain>
    </source>
</reference>
<feature type="transmembrane region" description="Helical" evidence="1">
    <location>
        <begin position="185"/>
        <end position="205"/>
    </location>
</feature>
<protein>
    <submittedName>
        <fullName evidence="2">Methyl-accepting chemotaxis protein</fullName>
    </submittedName>
</protein>
<proteinExistence type="predicted"/>
<feature type="non-terminal residue" evidence="2">
    <location>
        <position position="222"/>
    </location>
</feature>
<keyword evidence="1" id="KW-1133">Transmembrane helix</keyword>
<evidence type="ECO:0000313" key="2">
    <source>
        <dbReference type="EMBL" id="MCY1145703.1"/>
    </source>
</evidence>
<accession>A0ABT4BGN6</accession>
<organism evidence="2 3">
    <name type="scientific">Paractinoplanes pyxinae</name>
    <dbReference type="NCBI Taxonomy" id="2997416"/>
    <lineage>
        <taxon>Bacteria</taxon>
        <taxon>Bacillati</taxon>
        <taxon>Actinomycetota</taxon>
        <taxon>Actinomycetes</taxon>
        <taxon>Micromonosporales</taxon>
        <taxon>Micromonosporaceae</taxon>
        <taxon>Paractinoplanes</taxon>
    </lineage>
</organism>
<keyword evidence="1" id="KW-0812">Transmembrane</keyword>
<keyword evidence="3" id="KW-1185">Reference proteome</keyword>
<comment type="caution">
    <text evidence="2">The sequence shown here is derived from an EMBL/GenBank/DDBJ whole genome shotgun (WGS) entry which is preliminary data.</text>
</comment>
<dbReference type="EMBL" id="JAPNTZ010000030">
    <property type="protein sequence ID" value="MCY1145703.1"/>
    <property type="molecule type" value="Genomic_DNA"/>
</dbReference>
<name>A0ABT4BGN6_9ACTN</name>
<dbReference type="Proteomes" id="UP001151002">
    <property type="component" value="Unassembled WGS sequence"/>
</dbReference>